<name>A0A5D3DRK0_CUCMM</name>
<evidence type="ECO:0000313" key="4">
    <source>
        <dbReference type="Proteomes" id="UP000321947"/>
    </source>
</evidence>
<dbReference type="Proteomes" id="UP000321393">
    <property type="component" value="Unassembled WGS sequence"/>
</dbReference>
<gene>
    <name evidence="2" type="ORF">E5676_scaffold1567G00130</name>
    <name evidence="1" type="ORF">E6C27_scaffold38G002330</name>
</gene>
<organism evidence="2 4">
    <name type="scientific">Cucumis melo var. makuwa</name>
    <name type="common">Oriental melon</name>
    <dbReference type="NCBI Taxonomy" id="1194695"/>
    <lineage>
        <taxon>Eukaryota</taxon>
        <taxon>Viridiplantae</taxon>
        <taxon>Streptophyta</taxon>
        <taxon>Embryophyta</taxon>
        <taxon>Tracheophyta</taxon>
        <taxon>Spermatophyta</taxon>
        <taxon>Magnoliopsida</taxon>
        <taxon>eudicotyledons</taxon>
        <taxon>Gunneridae</taxon>
        <taxon>Pentapetalae</taxon>
        <taxon>rosids</taxon>
        <taxon>fabids</taxon>
        <taxon>Cucurbitales</taxon>
        <taxon>Cucurbitaceae</taxon>
        <taxon>Benincaseae</taxon>
        <taxon>Cucumis</taxon>
    </lineage>
</organism>
<dbReference type="EMBL" id="SSTE01000699">
    <property type="protein sequence ID" value="KAA0067160.1"/>
    <property type="molecule type" value="Genomic_DNA"/>
</dbReference>
<proteinExistence type="predicted"/>
<evidence type="ECO:0000313" key="1">
    <source>
        <dbReference type="EMBL" id="KAA0067160.1"/>
    </source>
</evidence>
<dbReference type="AlphaFoldDB" id="A0A5D3DRK0"/>
<reference evidence="3 4" key="1">
    <citation type="submission" date="2019-08" db="EMBL/GenBank/DDBJ databases">
        <title>Draft genome sequences of two oriental melons (Cucumis melo L. var makuwa).</title>
        <authorList>
            <person name="Kwon S.-Y."/>
        </authorList>
    </citation>
    <scope>NUCLEOTIDE SEQUENCE [LARGE SCALE GENOMIC DNA]</scope>
    <source>
        <strain evidence="4">cv. Chang Bougi</strain>
        <strain evidence="3">cv. SW 3</strain>
        <tissue evidence="2">Leaf</tissue>
    </source>
</reference>
<dbReference type="Proteomes" id="UP000321947">
    <property type="component" value="Unassembled WGS sequence"/>
</dbReference>
<protein>
    <submittedName>
        <fullName evidence="2">Serine/threonine-protein phosphatase 7 long form-like protein</fullName>
    </submittedName>
</protein>
<evidence type="ECO:0000313" key="2">
    <source>
        <dbReference type="EMBL" id="TYK26009.1"/>
    </source>
</evidence>
<sequence>MPCEECTITLQDVVIQLRLLVDGEPVAKQFAELPSDVNVQRDARAYIMQLIGDFCRPTSQIPWQGILYVARENLPRHVLDDQRGLGIKGEACKARRLGVTIMLVLNKPRGVMRVENLQSAKLGIMTSQELVRPSSGGSGEQVSTTCKTLNSDKFLSKVEGARGIKMQGLVQVMRQAMYVKVVLMHTNSTTQSYVMRPRARGMLSARQARG</sequence>
<dbReference type="EMBL" id="SSTD01003575">
    <property type="protein sequence ID" value="TYK26009.1"/>
    <property type="molecule type" value="Genomic_DNA"/>
</dbReference>
<accession>A0A5D3DRK0</accession>
<comment type="caution">
    <text evidence="2">The sequence shown here is derived from an EMBL/GenBank/DDBJ whole genome shotgun (WGS) entry which is preliminary data.</text>
</comment>
<evidence type="ECO:0000313" key="3">
    <source>
        <dbReference type="Proteomes" id="UP000321393"/>
    </source>
</evidence>